<dbReference type="PANTHER" id="PTHR42723">
    <property type="entry name" value="CHLOROPHYLL SYNTHASE"/>
    <property type="match status" value="1"/>
</dbReference>
<keyword evidence="3 5" id="KW-1133">Transmembrane helix</keyword>
<feature type="transmembrane region" description="Helical" evidence="5">
    <location>
        <begin position="148"/>
        <end position="167"/>
    </location>
</feature>
<comment type="caution">
    <text evidence="6">The sequence shown here is derived from an EMBL/GenBank/DDBJ whole genome shotgun (WGS) entry which is preliminary data.</text>
</comment>
<keyword evidence="2 5" id="KW-0812">Transmembrane</keyword>
<protein>
    <submittedName>
        <fullName evidence="6">Decaprenyl-phosphate phosphoribosyltransferase</fullName>
    </submittedName>
</protein>
<keyword evidence="6" id="KW-0328">Glycosyltransferase</keyword>
<dbReference type="Proteomes" id="UP000249354">
    <property type="component" value="Unassembled WGS sequence"/>
</dbReference>
<keyword evidence="6" id="KW-0808">Transferase</keyword>
<dbReference type="InterPro" id="IPR044878">
    <property type="entry name" value="UbiA_sf"/>
</dbReference>
<dbReference type="NCBIfam" id="NF008978">
    <property type="entry name" value="PRK12324.1-4"/>
    <property type="match status" value="1"/>
</dbReference>
<dbReference type="Pfam" id="PF01040">
    <property type="entry name" value="UbiA"/>
    <property type="match status" value="1"/>
</dbReference>
<reference evidence="6 7" key="2">
    <citation type="submission" date="2018-06" db="EMBL/GenBank/DDBJ databases">
        <title>Metagenomic assembly of (sub)arctic Cyanobacteria and their associated microbiome from non-axenic cultures.</title>
        <authorList>
            <person name="Baurain D."/>
        </authorList>
    </citation>
    <scope>NUCLEOTIDE SEQUENCE [LARGE SCALE GENOMIC DNA]</scope>
    <source>
        <strain evidence="6">ULC129bin1</strain>
    </source>
</reference>
<comment type="subcellular location">
    <subcellularLocation>
        <location evidence="1">Membrane</location>
        <topology evidence="1">Multi-pass membrane protein</topology>
    </subcellularLocation>
</comment>
<evidence type="ECO:0000256" key="4">
    <source>
        <dbReference type="ARBA" id="ARBA00023136"/>
    </source>
</evidence>
<sequence>MVFSKATSFKIIRKKIEFKISVYLLALRYKQWTKNLIVFAAPLFAFDIRFSSLLASLLAFALFCFTSSSFYLINDLLDVESDRRHPVKCKRPIAAGLVSIPEAILMAAILLTTAMVVGWWKSPGLGAAILGYALLQVAYNLSLKHRVIVDVVAIATGFILRALGGAAATGIVLSNWFLLCTAMLALFLGIEKRKAELRLSEIRGEKSRKVLRRYSPALLMRMESVVTNGTILTYALWSSGPAVDGASTSWMMLTLPFVLHGIFRYQLLSDPSEIARRNPGIEQGGKTERPEEILIKDRPLLLTVLGWVGVTFVILFLNDRQLIG</sequence>
<dbReference type="AlphaFoldDB" id="A0A2W4W9T2"/>
<organism evidence="6 7">
    <name type="scientific">Leptolyngbya foveolarum</name>
    <dbReference type="NCBI Taxonomy" id="47253"/>
    <lineage>
        <taxon>Bacteria</taxon>
        <taxon>Bacillati</taxon>
        <taxon>Cyanobacteriota</taxon>
        <taxon>Cyanophyceae</taxon>
        <taxon>Leptolyngbyales</taxon>
        <taxon>Leptolyngbyaceae</taxon>
        <taxon>Leptolyngbya group</taxon>
        <taxon>Leptolyngbya</taxon>
    </lineage>
</organism>
<feature type="transmembrane region" description="Helical" evidence="5">
    <location>
        <begin position="299"/>
        <end position="317"/>
    </location>
</feature>
<dbReference type="Gene3D" id="1.10.357.140">
    <property type="entry name" value="UbiA prenyltransferase"/>
    <property type="match status" value="1"/>
</dbReference>
<feature type="transmembrane region" description="Helical" evidence="5">
    <location>
        <begin position="93"/>
        <end position="117"/>
    </location>
</feature>
<dbReference type="GO" id="GO:0016020">
    <property type="term" value="C:membrane"/>
    <property type="evidence" value="ECO:0007669"/>
    <property type="project" value="UniProtKB-SubCell"/>
</dbReference>
<feature type="transmembrane region" description="Helical" evidence="5">
    <location>
        <begin position="173"/>
        <end position="190"/>
    </location>
</feature>
<accession>A0A2W4W9T2</accession>
<name>A0A2W4W9T2_9CYAN</name>
<dbReference type="GO" id="GO:0016765">
    <property type="term" value="F:transferase activity, transferring alkyl or aryl (other than methyl) groups"/>
    <property type="evidence" value="ECO:0007669"/>
    <property type="project" value="InterPro"/>
</dbReference>
<evidence type="ECO:0000256" key="5">
    <source>
        <dbReference type="SAM" id="Phobius"/>
    </source>
</evidence>
<dbReference type="GO" id="GO:0016757">
    <property type="term" value="F:glycosyltransferase activity"/>
    <property type="evidence" value="ECO:0007669"/>
    <property type="project" value="UniProtKB-KW"/>
</dbReference>
<dbReference type="EMBL" id="QBMC01000023">
    <property type="protein sequence ID" value="PZO21111.1"/>
    <property type="molecule type" value="Genomic_DNA"/>
</dbReference>
<evidence type="ECO:0000313" key="7">
    <source>
        <dbReference type="Proteomes" id="UP000249354"/>
    </source>
</evidence>
<dbReference type="CDD" id="cd13963">
    <property type="entry name" value="PT_UbiA_2"/>
    <property type="match status" value="1"/>
</dbReference>
<evidence type="ECO:0000256" key="2">
    <source>
        <dbReference type="ARBA" id="ARBA00022692"/>
    </source>
</evidence>
<feature type="transmembrane region" description="Helical" evidence="5">
    <location>
        <begin position="53"/>
        <end position="73"/>
    </location>
</feature>
<evidence type="ECO:0000256" key="3">
    <source>
        <dbReference type="ARBA" id="ARBA00022989"/>
    </source>
</evidence>
<feature type="transmembrane region" description="Helical" evidence="5">
    <location>
        <begin position="123"/>
        <end position="141"/>
    </location>
</feature>
<evidence type="ECO:0000256" key="1">
    <source>
        <dbReference type="ARBA" id="ARBA00004141"/>
    </source>
</evidence>
<gene>
    <name evidence="6" type="ORF">DCF25_05550</name>
</gene>
<reference evidence="7" key="1">
    <citation type="submission" date="2018-04" db="EMBL/GenBank/DDBJ databases">
        <authorList>
            <person name="Cornet L."/>
        </authorList>
    </citation>
    <scope>NUCLEOTIDE SEQUENCE [LARGE SCALE GENOMIC DNA]</scope>
</reference>
<keyword evidence="4 5" id="KW-0472">Membrane</keyword>
<dbReference type="InterPro" id="IPR050475">
    <property type="entry name" value="Prenyltransferase_related"/>
</dbReference>
<evidence type="ECO:0000313" key="6">
    <source>
        <dbReference type="EMBL" id="PZO21111.1"/>
    </source>
</evidence>
<dbReference type="PANTHER" id="PTHR42723:SF1">
    <property type="entry name" value="CHLOROPHYLL SYNTHASE, CHLOROPLASTIC"/>
    <property type="match status" value="1"/>
</dbReference>
<dbReference type="InterPro" id="IPR000537">
    <property type="entry name" value="UbiA_prenyltransferase"/>
</dbReference>
<proteinExistence type="predicted"/>